<dbReference type="InterPro" id="IPR026572">
    <property type="entry name" value="TMEM267"/>
</dbReference>
<evidence type="ECO:0000313" key="9">
    <source>
        <dbReference type="Proteomes" id="UP000251314"/>
    </source>
</evidence>
<evidence type="ECO:0000256" key="1">
    <source>
        <dbReference type="ARBA" id="ARBA00004141"/>
    </source>
</evidence>
<gene>
    <name evidence="8" type="ORF">PC110_g8404</name>
</gene>
<dbReference type="PANTHER" id="PTHR13628:SF1">
    <property type="entry name" value="TRANSMEMBRANE PROTEIN 267"/>
    <property type="match status" value="1"/>
</dbReference>
<evidence type="ECO:0000313" key="8">
    <source>
        <dbReference type="EMBL" id="RAW35263.1"/>
    </source>
</evidence>
<feature type="transmembrane region" description="Helical" evidence="7">
    <location>
        <begin position="116"/>
        <end position="136"/>
    </location>
</feature>
<dbReference type="AlphaFoldDB" id="A0A329SEJ7"/>
<feature type="region of interest" description="Disordered" evidence="6">
    <location>
        <begin position="253"/>
        <end position="300"/>
    </location>
</feature>
<keyword evidence="5 7" id="KW-0472">Membrane</keyword>
<evidence type="ECO:0000256" key="7">
    <source>
        <dbReference type="SAM" id="Phobius"/>
    </source>
</evidence>
<feature type="transmembrane region" description="Helical" evidence="7">
    <location>
        <begin position="148"/>
        <end position="164"/>
    </location>
</feature>
<name>A0A329SEJ7_9STRA</name>
<feature type="compositionally biased region" description="Low complexity" evidence="6">
    <location>
        <begin position="281"/>
        <end position="291"/>
    </location>
</feature>
<evidence type="ECO:0000256" key="3">
    <source>
        <dbReference type="ARBA" id="ARBA00022692"/>
    </source>
</evidence>
<evidence type="ECO:0000256" key="6">
    <source>
        <dbReference type="SAM" id="MobiDB-lite"/>
    </source>
</evidence>
<evidence type="ECO:0000256" key="5">
    <source>
        <dbReference type="ARBA" id="ARBA00023136"/>
    </source>
</evidence>
<protein>
    <recommendedName>
        <fullName evidence="2">Transmembrane protein 267</fullName>
    </recommendedName>
</protein>
<comment type="caution">
    <text evidence="8">The sequence shown here is derived from an EMBL/GenBank/DDBJ whole genome shotgun (WGS) entry which is preliminary data.</text>
</comment>
<dbReference type="Proteomes" id="UP000251314">
    <property type="component" value="Unassembled WGS sequence"/>
</dbReference>
<feature type="transmembrane region" description="Helical" evidence="7">
    <location>
        <begin position="80"/>
        <end position="96"/>
    </location>
</feature>
<dbReference type="OrthoDB" id="10014558at2759"/>
<dbReference type="GO" id="GO:0016020">
    <property type="term" value="C:membrane"/>
    <property type="evidence" value="ECO:0007669"/>
    <property type="project" value="UniProtKB-SubCell"/>
</dbReference>
<evidence type="ECO:0000256" key="2">
    <source>
        <dbReference type="ARBA" id="ARBA00013977"/>
    </source>
</evidence>
<accession>A0A329SEJ7</accession>
<comment type="subcellular location">
    <subcellularLocation>
        <location evidence="1">Membrane</location>
        <topology evidence="1">Multi-pass membrane protein</topology>
    </subcellularLocation>
</comment>
<sequence>MLRDDDELQRLHRLKILQRIFMVLMLLICVTSDYFLLQQYVVSSLAFLRLIITKNAKKYLISLFSVYLLDYKLLRHFVDSAAHGSVAFCCWVLFLLQIEKCSESGDSILKILKKCFFNGITASLLDVDHFIAAGALNLAGATHLNGRPFGHAVTFIIAVATLVSRWSRKCQARTRRYRVCFVVVAWFSHQLRDGMRRGLWFWPLGSTPPINYFLYLFMEEALPFVMAKWWSKAPALTEMEKLELALQNVVAESDESGEEVNNSDEEEGARLLTLNTKERASSPTKASATSPRQKHSDLIV</sequence>
<feature type="compositionally biased region" description="Acidic residues" evidence="6">
    <location>
        <begin position="253"/>
        <end position="267"/>
    </location>
</feature>
<reference evidence="8 9" key="1">
    <citation type="submission" date="2018-01" db="EMBL/GenBank/DDBJ databases">
        <title>Draft genome of the strawberry crown rot pathogen Phytophthora cactorum.</title>
        <authorList>
            <person name="Armitage A.D."/>
            <person name="Lysoe E."/>
            <person name="Nellist C.F."/>
            <person name="Harrison R.J."/>
            <person name="Brurberg M.B."/>
        </authorList>
    </citation>
    <scope>NUCLEOTIDE SEQUENCE [LARGE SCALE GENOMIC DNA]</scope>
    <source>
        <strain evidence="8 9">10300</strain>
    </source>
</reference>
<dbReference type="EMBL" id="MJFZ01000174">
    <property type="protein sequence ID" value="RAW35263.1"/>
    <property type="molecule type" value="Genomic_DNA"/>
</dbReference>
<dbReference type="VEuPathDB" id="FungiDB:PC110_g8404"/>
<dbReference type="PANTHER" id="PTHR13628">
    <property type="entry name" value="TRANSMEMBRANE PROTEIN 267"/>
    <property type="match status" value="1"/>
</dbReference>
<keyword evidence="9" id="KW-1185">Reference proteome</keyword>
<proteinExistence type="predicted"/>
<keyword evidence="4 7" id="KW-1133">Transmembrane helix</keyword>
<feature type="transmembrane region" description="Helical" evidence="7">
    <location>
        <begin position="20"/>
        <end position="37"/>
    </location>
</feature>
<keyword evidence="3 7" id="KW-0812">Transmembrane</keyword>
<evidence type="ECO:0000256" key="4">
    <source>
        <dbReference type="ARBA" id="ARBA00022989"/>
    </source>
</evidence>
<organism evidence="8 9">
    <name type="scientific">Phytophthora cactorum</name>
    <dbReference type="NCBI Taxonomy" id="29920"/>
    <lineage>
        <taxon>Eukaryota</taxon>
        <taxon>Sar</taxon>
        <taxon>Stramenopiles</taxon>
        <taxon>Oomycota</taxon>
        <taxon>Peronosporomycetes</taxon>
        <taxon>Peronosporales</taxon>
        <taxon>Peronosporaceae</taxon>
        <taxon>Phytophthora</taxon>
    </lineage>
</organism>